<reference evidence="1 2" key="1">
    <citation type="submission" date="2024-01" db="EMBL/GenBank/DDBJ databases">
        <title>Genome assemblies of Stephania.</title>
        <authorList>
            <person name="Yang L."/>
        </authorList>
    </citation>
    <scope>NUCLEOTIDE SEQUENCE [LARGE SCALE GENOMIC DNA]</scope>
    <source>
        <strain evidence="1">YNDBR</strain>
        <tissue evidence="1">Leaf</tissue>
    </source>
</reference>
<gene>
    <name evidence="1" type="ORF">Syun_021326</name>
</gene>
<comment type="caution">
    <text evidence="1">The sequence shown here is derived from an EMBL/GenBank/DDBJ whole genome shotgun (WGS) entry which is preliminary data.</text>
</comment>
<organism evidence="1 2">
    <name type="scientific">Stephania yunnanensis</name>
    <dbReference type="NCBI Taxonomy" id="152371"/>
    <lineage>
        <taxon>Eukaryota</taxon>
        <taxon>Viridiplantae</taxon>
        <taxon>Streptophyta</taxon>
        <taxon>Embryophyta</taxon>
        <taxon>Tracheophyta</taxon>
        <taxon>Spermatophyta</taxon>
        <taxon>Magnoliopsida</taxon>
        <taxon>Ranunculales</taxon>
        <taxon>Menispermaceae</taxon>
        <taxon>Menispermoideae</taxon>
        <taxon>Cissampelideae</taxon>
        <taxon>Stephania</taxon>
    </lineage>
</organism>
<name>A0AAP0IFG1_9MAGN</name>
<evidence type="ECO:0008006" key="3">
    <source>
        <dbReference type="Google" id="ProtNLM"/>
    </source>
</evidence>
<evidence type="ECO:0000313" key="1">
    <source>
        <dbReference type="EMBL" id="KAK9114529.1"/>
    </source>
</evidence>
<dbReference type="EMBL" id="JBBNAF010000009">
    <property type="protein sequence ID" value="KAK9114529.1"/>
    <property type="molecule type" value="Genomic_DNA"/>
</dbReference>
<sequence>MAEAVATNRVKVSVKCRDRDRSLVRHKDRDKGNMFHTNRDFNVSLWECGQPGHFTNRCSQQREGTTELGADSCYCRARMLPWHILMGGDRWCVSLLGDLGGAQLVAEEPSPTE</sequence>
<proteinExistence type="predicted"/>
<dbReference type="AlphaFoldDB" id="A0AAP0IFG1"/>
<evidence type="ECO:0000313" key="2">
    <source>
        <dbReference type="Proteomes" id="UP001420932"/>
    </source>
</evidence>
<accession>A0AAP0IFG1</accession>
<keyword evidence="2" id="KW-1185">Reference proteome</keyword>
<protein>
    <recommendedName>
        <fullName evidence="3">CCHC-type domain-containing protein</fullName>
    </recommendedName>
</protein>
<dbReference type="Proteomes" id="UP001420932">
    <property type="component" value="Unassembled WGS sequence"/>
</dbReference>